<dbReference type="EMBL" id="KQ086053">
    <property type="protein sequence ID" value="KLO09521.1"/>
    <property type="molecule type" value="Genomic_DNA"/>
</dbReference>
<protein>
    <recommendedName>
        <fullName evidence="3">F-box domain-containing protein</fullName>
    </recommendedName>
</protein>
<organism evidence="1 2">
    <name type="scientific">Schizopora paradoxa</name>
    <dbReference type="NCBI Taxonomy" id="27342"/>
    <lineage>
        <taxon>Eukaryota</taxon>
        <taxon>Fungi</taxon>
        <taxon>Dikarya</taxon>
        <taxon>Basidiomycota</taxon>
        <taxon>Agaricomycotina</taxon>
        <taxon>Agaricomycetes</taxon>
        <taxon>Hymenochaetales</taxon>
        <taxon>Schizoporaceae</taxon>
        <taxon>Schizopora</taxon>
    </lineage>
</organism>
<evidence type="ECO:0000313" key="2">
    <source>
        <dbReference type="Proteomes" id="UP000053477"/>
    </source>
</evidence>
<evidence type="ECO:0008006" key="3">
    <source>
        <dbReference type="Google" id="ProtNLM"/>
    </source>
</evidence>
<dbReference type="Gene3D" id="3.80.10.10">
    <property type="entry name" value="Ribonuclease Inhibitor"/>
    <property type="match status" value="1"/>
</dbReference>
<dbReference type="AlphaFoldDB" id="A0A0H2RXP2"/>
<dbReference type="InParanoid" id="A0A0H2RXP2"/>
<dbReference type="SUPFAM" id="SSF52047">
    <property type="entry name" value="RNI-like"/>
    <property type="match status" value="1"/>
</dbReference>
<dbReference type="Proteomes" id="UP000053477">
    <property type="component" value="Unassembled WGS sequence"/>
</dbReference>
<reference evidence="1 2" key="1">
    <citation type="submission" date="2015-04" db="EMBL/GenBank/DDBJ databases">
        <title>Complete genome sequence of Schizopora paradoxa KUC8140, a cosmopolitan wood degrader in East Asia.</title>
        <authorList>
            <consortium name="DOE Joint Genome Institute"/>
            <person name="Min B."/>
            <person name="Park H."/>
            <person name="Jang Y."/>
            <person name="Kim J.-J."/>
            <person name="Kim K.H."/>
            <person name="Pangilinan J."/>
            <person name="Lipzen A."/>
            <person name="Riley R."/>
            <person name="Grigoriev I.V."/>
            <person name="Spatafora J.W."/>
            <person name="Choi I.-G."/>
        </authorList>
    </citation>
    <scope>NUCLEOTIDE SEQUENCE [LARGE SCALE GENOMIC DNA]</scope>
    <source>
        <strain evidence="1 2">KUC8140</strain>
    </source>
</reference>
<keyword evidence="2" id="KW-1185">Reference proteome</keyword>
<dbReference type="InterPro" id="IPR032675">
    <property type="entry name" value="LRR_dom_sf"/>
</dbReference>
<gene>
    <name evidence="1" type="ORF">SCHPADRAFT_561853</name>
</gene>
<accession>A0A0H2RXP2</accession>
<dbReference type="OrthoDB" id="2927828at2759"/>
<name>A0A0H2RXP2_9AGAM</name>
<evidence type="ECO:0000313" key="1">
    <source>
        <dbReference type="EMBL" id="KLO09521.1"/>
    </source>
</evidence>
<proteinExistence type="predicted"/>
<sequence length="286" mass="33157">MQHLTNLVLSIRKKESALYGMNYLRFPALVALDISATVAPNRLIEFIANHPGIVRLHLHFLESSATNPFEPHHLPMLRALKLRVENTGTFASFLGTPAESAEHAFARRPHIEHFSIYNLRSFQFLKDHIKPFRRQLRRLDLQVWDERPIFKGEFYELLESFTALEELSMTIVGREDLGTKRMKVQSIYELKCLLRSLKECASFRALHLHDAGAKMLNTSDLQGIDPVPPPLQYISWGYRDGKTTYRIIHNTESQSAYAIVYEVSPPPHEIVYDWTSRNTFRHLFVD</sequence>